<dbReference type="EMBL" id="JBHSDS010000003">
    <property type="protein sequence ID" value="MFC4357732.1"/>
    <property type="molecule type" value="Genomic_DNA"/>
</dbReference>
<sequence length="92" mass="10100">MERYSAAEGDRVRIRWDGGECVDDDFALTVCRESDASTVDGVLTTAAHADTLHRLFRDGTTFTIVLESASGERTRFERCTLLSSSGKWVAPG</sequence>
<dbReference type="AlphaFoldDB" id="A0ABD5PAL6"/>
<dbReference type="RefSeq" id="WP_267621958.1">
    <property type="nucleotide sequence ID" value="NZ_JAODIW010000006.1"/>
</dbReference>
<evidence type="ECO:0000313" key="1">
    <source>
        <dbReference type="EMBL" id="MFC4357732.1"/>
    </source>
</evidence>
<name>A0ABD5PAL6_9EURY</name>
<evidence type="ECO:0000313" key="2">
    <source>
        <dbReference type="Proteomes" id="UP001595921"/>
    </source>
</evidence>
<organism evidence="1 2">
    <name type="scientific">Halobium salinum</name>
    <dbReference type="NCBI Taxonomy" id="1364940"/>
    <lineage>
        <taxon>Archaea</taxon>
        <taxon>Methanobacteriati</taxon>
        <taxon>Methanobacteriota</taxon>
        <taxon>Stenosarchaea group</taxon>
        <taxon>Halobacteria</taxon>
        <taxon>Halobacteriales</taxon>
        <taxon>Haloferacaceae</taxon>
        <taxon>Halobium</taxon>
    </lineage>
</organism>
<reference evidence="1 2" key="1">
    <citation type="journal article" date="2019" name="Int. J. Syst. Evol. Microbiol.">
        <title>The Global Catalogue of Microorganisms (GCM) 10K type strain sequencing project: providing services to taxonomists for standard genome sequencing and annotation.</title>
        <authorList>
            <consortium name="The Broad Institute Genomics Platform"/>
            <consortium name="The Broad Institute Genome Sequencing Center for Infectious Disease"/>
            <person name="Wu L."/>
            <person name="Ma J."/>
        </authorList>
    </citation>
    <scope>NUCLEOTIDE SEQUENCE [LARGE SCALE GENOMIC DNA]</scope>
    <source>
        <strain evidence="1 2">CGMCC 1.12553</strain>
    </source>
</reference>
<proteinExistence type="predicted"/>
<keyword evidence="2" id="KW-1185">Reference proteome</keyword>
<protein>
    <submittedName>
        <fullName evidence="1">Uncharacterized protein</fullName>
    </submittedName>
</protein>
<dbReference type="Proteomes" id="UP001595921">
    <property type="component" value="Unassembled WGS sequence"/>
</dbReference>
<accession>A0ABD5PAL6</accession>
<comment type="caution">
    <text evidence="1">The sequence shown here is derived from an EMBL/GenBank/DDBJ whole genome shotgun (WGS) entry which is preliminary data.</text>
</comment>
<gene>
    <name evidence="1" type="ORF">ACFO0N_07190</name>
</gene>